<evidence type="ECO:0000313" key="3">
    <source>
        <dbReference type="Proteomes" id="UP000001075"/>
    </source>
</evidence>
<sequence>MQAPVCKTSNGRHHEFEATLQSTAIPSQKTQIGRDGSCLLPQHSRGLSRGELPRGRGYRELHSRTPSQTRTPKFNGGEWRLGKVTHPITWKAKAGGLP</sequence>
<dbReference type="Proteomes" id="UP000001075">
    <property type="component" value="Unassembled WGS sequence"/>
</dbReference>
<protein>
    <submittedName>
        <fullName evidence="2">Uncharacterized protein</fullName>
    </submittedName>
</protein>
<dbReference type="EMBL" id="JH000057">
    <property type="protein sequence ID" value="EGW03328.1"/>
    <property type="molecule type" value="Genomic_DNA"/>
</dbReference>
<proteinExistence type="predicted"/>
<evidence type="ECO:0000313" key="2">
    <source>
        <dbReference type="EMBL" id="EGW03328.1"/>
    </source>
</evidence>
<dbReference type="InParanoid" id="G3GWY4"/>
<feature type="compositionally biased region" description="Basic and acidic residues" evidence="1">
    <location>
        <begin position="51"/>
        <end position="63"/>
    </location>
</feature>
<organism evidence="2 3">
    <name type="scientific">Cricetulus griseus</name>
    <name type="common">Chinese hamster</name>
    <name type="synonym">Cricetulus barabensis griseus</name>
    <dbReference type="NCBI Taxonomy" id="10029"/>
    <lineage>
        <taxon>Eukaryota</taxon>
        <taxon>Metazoa</taxon>
        <taxon>Chordata</taxon>
        <taxon>Craniata</taxon>
        <taxon>Vertebrata</taxon>
        <taxon>Euteleostomi</taxon>
        <taxon>Mammalia</taxon>
        <taxon>Eutheria</taxon>
        <taxon>Euarchontoglires</taxon>
        <taxon>Glires</taxon>
        <taxon>Rodentia</taxon>
        <taxon>Myomorpha</taxon>
        <taxon>Muroidea</taxon>
        <taxon>Cricetidae</taxon>
        <taxon>Cricetinae</taxon>
        <taxon>Cricetulus</taxon>
    </lineage>
</organism>
<dbReference type="AlphaFoldDB" id="G3GWY4"/>
<reference evidence="3" key="1">
    <citation type="journal article" date="2011" name="Nat. Biotechnol.">
        <title>The genomic sequence of the Chinese hamster ovary (CHO)-K1 cell line.</title>
        <authorList>
            <person name="Xu X."/>
            <person name="Nagarajan H."/>
            <person name="Lewis N.E."/>
            <person name="Pan S."/>
            <person name="Cai Z."/>
            <person name="Liu X."/>
            <person name="Chen W."/>
            <person name="Xie M."/>
            <person name="Wang W."/>
            <person name="Hammond S."/>
            <person name="Andersen M.R."/>
            <person name="Neff N."/>
            <person name="Passarelli B."/>
            <person name="Koh W."/>
            <person name="Fan H.C."/>
            <person name="Wang J."/>
            <person name="Gui Y."/>
            <person name="Lee K.H."/>
            <person name="Betenbaugh M.J."/>
            <person name="Quake S.R."/>
            <person name="Famili I."/>
            <person name="Palsson B.O."/>
            <person name="Wang J."/>
        </authorList>
    </citation>
    <scope>NUCLEOTIDE SEQUENCE [LARGE SCALE GENOMIC DNA]</scope>
    <source>
        <strain evidence="3">CHO K1 cell line</strain>
    </source>
</reference>
<name>G3GWY4_CRIGR</name>
<feature type="region of interest" description="Disordered" evidence="1">
    <location>
        <begin position="39"/>
        <end position="80"/>
    </location>
</feature>
<evidence type="ECO:0000256" key="1">
    <source>
        <dbReference type="SAM" id="MobiDB-lite"/>
    </source>
</evidence>
<accession>G3GWY4</accession>
<gene>
    <name evidence="2" type="ORF">I79_002270</name>
</gene>